<dbReference type="AlphaFoldDB" id="A0A9D4G0W0"/>
<evidence type="ECO:0000313" key="2">
    <source>
        <dbReference type="EMBL" id="KAH3808092.1"/>
    </source>
</evidence>
<sequence>MRTCLNTTKQSRKDATDRHKRMVTPRSEFRKLPCWPSGARWTFSDNPGPIEIDIKHHGGYTVACRIIPATIRFDPTSLWD</sequence>
<evidence type="ECO:0000256" key="1">
    <source>
        <dbReference type="SAM" id="MobiDB-lite"/>
    </source>
</evidence>
<organism evidence="2 3">
    <name type="scientific">Dreissena polymorpha</name>
    <name type="common">Zebra mussel</name>
    <name type="synonym">Mytilus polymorpha</name>
    <dbReference type="NCBI Taxonomy" id="45954"/>
    <lineage>
        <taxon>Eukaryota</taxon>
        <taxon>Metazoa</taxon>
        <taxon>Spiralia</taxon>
        <taxon>Lophotrochozoa</taxon>
        <taxon>Mollusca</taxon>
        <taxon>Bivalvia</taxon>
        <taxon>Autobranchia</taxon>
        <taxon>Heteroconchia</taxon>
        <taxon>Euheterodonta</taxon>
        <taxon>Imparidentia</taxon>
        <taxon>Neoheterodontei</taxon>
        <taxon>Myida</taxon>
        <taxon>Dreissenoidea</taxon>
        <taxon>Dreissenidae</taxon>
        <taxon>Dreissena</taxon>
    </lineage>
</organism>
<proteinExistence type="predicted"/>
<dbReference type="Proteomes" id="UP000828390">
    <property type="component" value="Unassembled WGS sequence"/>
</dbReference>
<keyword evidence="3" id="KW-1185">Reference proteome</keyword>
<accession>A0A9D4G0W0</accession>
<reference evidence="2" key="1">
    <citation type="journal article" date="2019" name="bioRxiv">
        <title>The Genome of the Zebra Mussel, Dreissena polymorpha: A Resource for Invasive Species Research.</title>
        <authorList>
            <person name="McCartney M.A."/>
            <person name="Auch B."/>
            <person name="Kono T."/>
            <person name="Mallez S."/>
            <person name="Zhang Y."/>
            <person name="Obille A."/>
            <person name="Becker A."/>
            <person name="Abrahante J.E."/>
            <person name="Garbe J."/>
            <person name="Badalamenti J.P."/>
            <person name="Herman A."/>
            <person name="Mangelson H."/>
            <person name="Liachko I."/>
            <person name="Sullivan S."/>
            <person name="Sone E.D."/>
            <person name="Koren S."/>
            <person name="Silverstein K.A.T."/>
            <person name="Beckman K.B."/>
            <person name="Gohl D.M."/>
        </authorList>
    </citation>
    <scope>NUCLEOTIDE SEQUENCE</scope>
    <source>
        <strain evidence="2">Duluth1</strain>
        <tissue evidence="2">Whole animal</tissue>
    </source>
</reference>
<name>A0A9D4G0W0_DREPO</name>
<comment type="caution">
    <text evidence="2">The sequence shown here is derived from an EMBL/GenBank/DDBJ whole genome shotgun (WGS) entry which is preliminary data.</text>
</comment>
<feature type="region of interest" description="Disordered" evidence="1">
    <location>
        <begin position="1"/>
        <end position="22"/>
    </location>
</feature>
<reference evidence="2" key="2">
    <citation type="submission" date="2020-11" db="EMBL/GenBank/DDBJ databases">
        <authorList>
            <person name="McCartney M.A."/>
            <person name="Auch B."/>
            <person name="Kono T."/>
            <person name="Mallez S."/>
            <person name="Becker A."/>
            <person name="Gohl D.M."/>
            <person name="Silverstein K.A.T."/>
            <person name="Koren S."/>
            <person name="Bechman K.B."/>
            <person name="Herman A."/>
            <person name="Abrahante J.E."/>
            <person name="Garbe J."/>
        </authorList>
    </citation>
    <scope>NUCLEOTIDE SEQUENCE</scope>
    <source>
        <strain evidence="2">Duluth1</strain>
        <tissue evidence="2">Whole animal</tissue>
    </source>
</reference>
<protein>
    <submittedName>
        <fullName evidence="2">Uncharacterized protein</fullName>
    </submittedName>
</protein>
<dbReference type="EMBL" id="JAIWYP010000006">
    <property type="protein sequence ID" value="KAH3808092.1"/>
    <property type="molecule type" value="Genomic_DNA"/>
</dbReference>
<evidence type="ECO:0000313" key="3">
    <source>
        <dbReference type="Proteomes" id="UP000828390"/>
    </source>
</evidence>
<gene>
    <name evidence="2" type="ORF">DPMN_136442</name>
</gene>